<keyword evidence="3" id="KW-0964">Secreted</keyword>
<dbReference type="GO" id="GO:0016042">
    <property type="term" value="P:lipid catabolic process"/>
    <property type="evidence" value="ECO:0007669"/>
    <property type="project" value="UniProtKB-KW"/>
</dbReference>
<gene>
    <name evidence="8" type="ORF">VNO80_11211</name>
</gene>
<proteinExistence type="inferred from homology"/>
<dbReference type="InterPro" id="IPR035669">
    <property type="entry name" value="SGNH_plant_lipase-like"/>
</dbReference>
<dbReference type="PANTHER" id="PTHR45650">
    <property type="entry name" value="GDSL-LIKE LIPASE/ACYLHYDROLASE-RELATED"/>
    <property type="match status" value="1"/>
</dbReference>
<comment type="subcellular location">
    <subcellularLocation>
        <location evidence="1">Secreted</location>
    </subcellularLocation>
</comment>
<keyword evidence="4" id="KW-0732">Signal</keyword>
<evidence type="ECO:0008006" key="10">
    <source>
        <dbReference type="Google" id="ProtNLM"/>
    </source>
</evidence>
<organism evidence="8 9">
    <name type="scientific">Phaseolus coccineus</name>
    <name type="common">Scarlet runner bean</name>
    <name type="synonym">Phaseolus multiflorus</name>
    <dbReference type="NCBI Taxonomy" id="3886"/>
    <lineage>
        <taxon>Eukaryota</taxon>
        <taxon>Viridiplantae</taxon>
        <taxon>Streptophyta</taxon>
        <taxon>Embryophyta</taxon>
        <taxon>Tracheophyta</taxon>
        <taxon>Spermatophyta</taxon>
        <taxon>Magnoliopsida</taxon>
        <taxon>eudicotyledons</taxon>
        <taxon>Gunneridae</taxon>
        <taxon>Pentapetalae</taxon>
        <taxon>rosids</taxon>
        <taxon>fabids</taxon>
        <taxon>Fabales</taxon>
        <taxon>Fabaceae</taxon>
        <taxon>Papilionoideae</taxon>
        <taxon>50 kb inversion clade</taxon>
        <taxon>NPAAA clade</taxon>
        <taxon>indigoferoid/millettioid clade</taxon>
        <taxon>Phaseoleae</taxon>
        <taxon>Phaseolus</taxon>
    </lineage>
</organism>
<sequence length="300" mass="32562">MQDCIAGPNLEVPGFFIFGDSLADCGNNNNLSTDAKVNHLPYGIDFPHGPTGRFTNGRTIVDIISERLGFKEYIPPFANMSGSDILKGVNYASGSAGILEESGKHLGEHIGLAMQMQNHKIIVYEISSNDYVNNYFMPDHYQSSHRFSSDQFAEVLHLLGARKIALSAVGPLGCVPHEISIHGKPGSLCVEEENDAVTLLNAKLKALVNRLNQEFPDAKIILIPGLSTDTAKMAQGGADAFVCCKVGSDGQCIPNEEPCQTRNKRPYFDAFHPSEVINEVIAANAYSVLSTNMVHPTVKL</sequence>
<evidence type="ECO:0000313" key="8">
    <source>
        <dbReference type="EMBL" id="KAK7369176.1"/>
    </source>
</evidence>
<dbReference type="CDD" id="cd01837">
    <property type="entry name" value="SGNH_plant_lipase_like"/>
    <property type="match status" value="1"/>
</dbReference>
<keyword evidence="7" id="KW-0443">Lipid metabolism</keyword>
<dbReference type="Gene3D" id="3.40.50.1110">
    <property type="entry name" value="SGNH hydrolase"/>
    <property type="match status" value="1"/>
</dbReference>
<evidence type="ECO:0000256" key="7">
    <source>
        <dbReference type="ARBA" id="ARBA00023098"/>
    </source>
</evidence>
<evidence type="ECO:0000256" key="1">
    <source>
        <dbReference type="ARBA" id="ARBA00004613"/>
    </source>
</evidence>
<evidence type="ECO:0000256" key="4">
    <source>
        <dbReference type="ARBA" id="ARBA00022729"/>
    </source>
</evidence>
<dbReference type="AlphaFoldDB" id="A0AAN9NBA0"/>
<dbReference type="EMBL" id="JAYMYR010000004">
    <property type="protein sequence ID" value="KAK7369176.1"/>
    <property type="molecule type" value="Genomic_DNA"/>
</dbReference>
<keyword evidence="9" id="KW-1185">Reference proteome</keyword>
<keyword evidence="6" id="KW-0442">Lipid degradation</keyword>
<evidence type="ECO:0000256" key="6">
    <source>
        <dbReference type="ARBA" id="ARBA00022963"/>
    </source>
</evidence>
<dbReference type="GO" id="GO:0016788">
    <property type="term" value="F:hydrolase activity, acting on ester bonds"/>
    <property type="evidence" value="ECO:0007669"/>
    <property type="project" value="InterPro"/>
</dbReference>
<dbReference type="GO" id="GO:0005576">
    <property type="term" value="C:extracellular region"/>
    <property type="evidence" value="ECO:0007669"/>
    <property type="project" value="UniProtKB-SubCell"/>
</dbReference>
<reference evidence="8 9" key="1">
    <citation type="submission" date="2024-01" db="EMBL/GenBank/DDBJ databases">
        <title>The genomes of 5 underutilized Papilionoideae crops provide insights into root nodulation and disease resistanc.</title>
        <authorList>
            <person name="Jiang F."/>
        </authorList>
    </citation>
    <scope>NUCLEOTIDE SEQUENCE [LARGE SCALE GENOMIC DNA]</scope>
    <source>
        <strain evidence="8">JINMINGXINNONG_FW02</strain>
        <tissue evidence="8">Leaves</tissue>
    </source>
</reference>
<evidence type="ECO:0000256" key="3">
    <source>
        <dbReference type="ARBA" id="ARBA00022525"/>
    </source>
</evidence>
<comment type="caution">
    <text evidence="8">The sequence shown here is derived from an EMBL/GenBank/DDBJ whole genome shotgun (WGS) entry which is preliminary data.</text>
</comment>
<dbReference type="Pfam" id="PF00657">
    <property type="entry name" value="Lipase_GDSL"/>
    <property type="match status" value="1"/>
</dbReference>
<protein>
    <recommendedName>
        <fullName evidence="10">GDSL esterase/lipase</fullName>
    </recommendedName>
</protein>
<accession>A0AAN9NBA0</accession>
<keyword evidence="5" id="KW-0378">Hydrolase</keyword>
<dbReference type="InterPro" id="IPR051238">
    <property type="entry name" value="GDSL_esterase/lipase"/>
</dbReference>
<dbReference type="PANTHER" id="PTHR45650:SF3">
    <property type="entry name" value="OS01G0748500 PROTEIN"/>
    <property type="match status" value="1"/>
</dbReference>
<dbReference type="Proteomes" id="UP001374584">
    <property type="component" value="Unassembled WGS sequence"/>
</dbReference>
<name>A0AAN9NBA0_PHACN</name>
<evidence type="ECO:0000256" key="5">
    <source>
        <dbReference type="ARBA" id="ARBA00022801"/>
    </source>
</evidence>
<comment type="similarity">
    <text evidence="2">Belongs to the 'GDSL' lipolytic enzyme family.</text>
</comment>
<dbReference type="InterPro" id="IPR036514">
    <property type="entry name" value="SGNH_hydro_sf"/>
</dbReference>
<dbReference type="InterPro" id="IPR001087">
    <property type="entry name" value="GDSL"/>
</dbReference>
<evidence type="ECO:0000256" key="2">
    <source>
        <dbReference type="ARBA" id="ARBA00008668"/>
    </source>
</evidence>
<evidence type="ECO:0000313" key="9">
    <source>
        <dbReference type="Proteomes" id="UP001374584"/>
    </source>
</evidence>